<dbReference type="PROSITE" id="PS00028">
    <property type="entry name" value="ZINC_FINGER_C2H2_1"/>
    <property type="match status" value="8"/>
</dbReference>
<keyword evidence="3 6" id="KW-0863">Zinc-finger</keyword>
<keyword evidence="5" id="KW-0539">Nucleus</keyword>
<evidence type="ECO:0000259" key="8">
    <source>
        <dbReference type="PROSITE" id="PS50157"/>
    </source>
</evidence>
<feature type="domain" description="C2H2-type" evidence="8">
    <location>
        <begin position="432"/>
        <end position="459"/>
    </location>
</feature>
<feature type="domain" description="C2H2-type" evidence="8">
    <location>
        <begin position="607"/>
        <end position="629"/>
    </location>
</feature>
<dbReference type="SUPFAM" id="SSF57716">
    <property type="entry name" value="Glucocorticoid receptor-like (DNA-binding domain)"/>
    <property type="match status" value="1"/>
</dbReference>
<proteinExistence type="predicted"/>
<dbReference type="PROSITE" id="PS50157">
    <property type="entry name" value="ZINC_FINGER_C2H2_2"/>
    <property type="match status" value="10"/>
</dbReference>
<feature type="domain" description="C2H2-type" evidence="8">
    <location>
        <begin position="397"/>
        <end position="424"/>
    </location>
</feature>
<feature type="binding site" evidence="7">
    <location>
        <position position="186"/>
    </location>
    <ligand>
        <name>Zn(2+)</name>
        <dbReference type="ChEBI" id="CHEBI:29105"/>
    </ligand>
</feature>
<feature type="domain" description="C2H2-type" evidence="8">
    <location>
        <begin position="259"/>
        <end position="286"/>
    </location>
</feature>
<evidence type="ECO:0000259" key="9">
    <source>
        <dbReference type="PROSITE" id="PS51915"/>
    </source>
</evidence>
<dbReference type="Pfam" id="PF07776">
    <property type="entry name" value="zf-AD"/>
    <property type="match status" value="1"/>
</dbReference>
<evidence type="ECO:0000256" key="2">
    <source>
        <dbReference type="ARBA" id="ARBA00022737"/>
    </source>
</evidence>
<dbReference type="InterPro" id="IPR050826">
    <property type="entry name" value="Krueppel_C2H2_ZnFinger"/>
</dbReference>
<evidence type="ECO:0000256" key="5">
    <source>
        <dbReference type="ARBA" id="ARBA00023242"/>
    </source>
</evidence>
<keyword evidence="4 7" id="KW-0862">Zinc</keyword>
<name>A0AB39ZYL4_DROSZ</name>
<reference evidence="10" key="1">
    <citation type="submission" date="2025-05" db="UniProtKB">
        <authorList>
            <consortium name="RefSeq"/>
        </authorList>
    </citation>
    <scope>NUCLEOTIDE SEQUENCE [LARGE SCALE GENOMIC DNA]</scope>
</reference>
<keyword evidence="2" id="KW-0677">Repeat</keyword>
<dbReference type="SUPFAM" id="SSF57667">
    <property type="entry name" value="beta-beta-alpha zinc fingers"/>
    <property type="match status" value="6"/>
</dbReference>
<dbReference type="InterPro" id="IPR012934">
    <property type="entry name" value="Znf_AD"/>
</dbReference>
<evidence type="ECO:0000313" key="10">
    <source>
        <dbReference type="Proteomes" id="UP001652628"/>
    </source>
</evidence>
<dbReference type="Proteomes" id="UP001652628">
    <property type="component" value="Chromosome 2L"/>
</dbReference>
<dbReference type="PROSITE" id="PS51915">
    <property type="entry name" value="ZAD"/>
    <property type="match status" value="1"/>
</dbReference>
<dbReference type="SMART" id="SM00355">
    <property type="entry name" value="ZnF_C2H2"/>
    <property type="match status" value="12"/>
</dbReference>
<sequence>MDNLCIYCKQRRGLSVKRGGSLPKTICLLCLHLDTFGTAHESHAQAGEDVTIKEEEPIVEEDVPPVEKEIVEDNTIIKEEVLEEDPATEENIHEEDPKVEEKIIEGSTKIKEEILDEEPTQGEYFIITECLEEPAMETCLVCQGKYEHMINIFDDTLESGISIATMVSHSVELRVEKGNTFPETICPTCFEFVKNAYETIQTNERDQQIHGQLKEEIIEEDLIHVKNEPVEEDPFEEVHGTDPSFKGQTQKPCAGAYKFHCYHCPMAFTDFTSLTSHVRDHEAHGDKDLTKETPHRCPHCPKIFLHAANFEAHIRSHNEPVVAEAPRLKCPKCPKIYFKQGNLEAHMLIHRPSDGQGPPFKCPYCPKIFLYDSFFQVHMRTHKDRNDAKKLAVETLYKCPYCPEKSLDDRALRDHIRTHDDEPKKPFAEPTYKCPDCPEIFSNYLLFKDHIETHKEPPKLKCSLCQVSFPHEGKLQNHNCEFKPIRCPKCRKFFQGQFYLNYHIMSSHRSMEPNKCIKCQRVFENRTTLKEHIFAQECTRLFRSKEPGEAFQFSQCPQSFRNKDHLKTHWATHKGKYSFTCKLCTKAFHSEHGLKMHNVDHKKKSPYRCDDCPLSFITKKRLKEHTRTHKIRVDGKRKCRIRNIDYNECVEPADGDEQQLNIAQFVKQNKRVVTGPL</sequence>
<feature type="domain" description="C2H2-type" evidence="8">
    <location>
        <begin position="579"/>
        <end position="606"/>
    </location>
</feature>
<dbReference type="Pfam" id="PF00096">
    <property type="entry name" value="zf-C2H2"/>
    <property type="match status" value="6"/>
</dbReference>
<keyword evidence="1 7" id="KW-0479">Metal-binding</keyword>
<feature type="domain" description="C2H2-type" evidence="8">
    <location>
        <begin position="328"/>
        <end position="355"/>
    </location>
</feature>
<evidence type="ECO:0000256" key="1">
    <source>
        <dbReference type="ARBA" id="ARBA00022723"/>
    </source>
</evidence>
<dbReference type="Gene3D" id="3.30.160.60">
    <property type="entry name" value="Classic Zinc Finger"/>
    <property type="match status" value="6"/>
</dbReference>
<accession>A0AB39ZYL4</accession>
<feature type="domain" description="C2H2-type" evidence="8">
    <location>
        <begin position="551"/>
        <end position="578"/>
    </location>
</feature>
<protein>
    <submittedName>
        <fullName evidence="11">Zinc finger protein ZFP2</fullName>
    </submittedName>
</protein>
<feature type="domain" description="ZAD" evidence="9">
    <location>
        <begin position="137"/>
        <end position="213"/>
    </location>
</feature>
<dbReference type="InterPro" id="IPR013087">
    <property type="entry name" value="Znf_C2H2_type"/>
</dbReference>
<feature type="binding site" evidence="7">
    <location>
        <position position="139"/>
    </location>
    <ligand>
        <name>Zn(2+)</name>
        <dbReference type="ChEBI" id="CHEBI:29105"/>
    </ligand>
</feature>
<evidence type="ECO:0000256" key="6">
    <source>
        <dbReference type="PROSITE-ProRule" id="PRU00042"/>
    </source>
</evidence>
<evidence type="ECO:0000256" key="7">
    <source>
        <dbReference type="PROSITE-ProRule" id="PRU01263"/>
    </source>
</evidence>
<evidence type="ECO:0000313" key="11">
    <source>
        <dbReference type="RefSeq" id="XP_016945710.3"/>
    </source>
</evidence>
<dbReference type="GeneID" id="108021479"/>
<feature type="binding site" evidence="7">
    <location>
        <position position="142"/>
    </location>
    <ligand>
        <name>Zn(2+)</name>
        <dbReference type="ChEBI" id="CHEBI:29105"/>
    </ligand>
</feature>
<feature type="domain" description="C2H2-type" evidence="8">
    <location>
        <begin position="295"/>
        <end position="317"/>
    </location>
</feature>
<feature type="domain" description="C2H2-type" evidence="8">
    <location>
        <begin position="360"/>
        <end position="387"/>
    </location>
</feature>
<dbReference type="GO" id="GO:0008270">
    <property type="term" value="F:zinc ion binding"/>
    <property type="evidence" value="ECO:0007669"/>
    <property type="project" value="UniProtKB-UniRule"/>
</dbReference>
<dbReference type="GO" id="GO:0005634">
    <property type="term" value="C:nucleus"/>
    <property type="evidence" value="ECO:0007669"/>
    <property type="project" value="UniProtKB-SubCell"/>
</dbReference>
<feature type="domain" description="C2H2-type" evidence="8">
    <location>
        <begin position="485"/>
        <end position="513"/>
    </location>
</feature>
<gene>
    <name evidence="11" type="primary">LOC108021479</name>
</gene>
<reference evidence="11" key="2">
    <citation type="submission" date="2025-08" db="UniProtKB">
        <authorList>
            <consortium name="RefSeq"/>
        </authorList>
    </citation>
    <scope>IDENTIFICATION</scope>
</reference>
<keyword evidence="10" id="KW-1185">Reference proteome</keyword>
<dbReference type="PANTHER" id="PTHR24377">
    <property type="entry name" value="IP01015P-RELATED"/>
    <property type="match status" value="1"/>
</dbReference>
<evidence type="ECO:0000256" key="3">
    <source>
        <dbReference type="ARBA" id="ARBA00022771"/>
    </source>
</evidence>
<dbReference type="InterPro" id="IPR036236">
    <property type="entry name" value="Znf_C2H2_sf"/>
</dbReference>
<dbReference type="AlphaFoldDB" id="A0AB39ZYL4"/>
<organism evidence="10 11">
    <name type="scientific">Drosophila suzukii</name>
    <name type="common">Spotted-wing drosophila fruit fly</name>
    <dbReference type="NCBI Taxonomy" id="28584"/>
    <lineage>
        <taxon>Eukaryota</taxon>
        <taxon>Metazoa</taxon>
        <taxon>Ecdysozoa</taxon>
        <taxon>Arthropoda</taxon>
        <taxon>Hexapoda</taxon>
        <taxon>Insecta</taxon>
        <taxon>Pterygota</taxon>
        <taxon>Neoptera</taxon>
        <taxon>Endopterygota</taxon>
        <taxon>Diptera</taxon>
        <taxon>Brachycera</taxon>
        <taxon>Muscomorpha</taxon>
        <taxon>Ephydroidea</taxon>
        <taxon>Drosophilidae</taxon>
        <taxon>Drosophila</taxon>
        <taxon>Sophophora</taxon>
    </lineage>
</organism>
<evidence type="ECO:0000256" key="4">
    <source>
        <dbReference type="ARBA" id="ARBA00022833"/>
    </source>
</evidence>
<dbReference type="RefSeq" id="XP_016945710.3">
    <property type="nucleotide sequence ID" value="XM_017090221.4"/>
</dbReference>
<feature type="binding site" evidence="7">
    <location>
        <position position="189"/>
    </location>
    <ligand>
        <name>Zn(2+)</name>
        <dbReference type="ChEBI" id="CHEBI:29105"/>
    </ligand>
</feature>